<name>A0A7D7F1U1_9CAUD</name>
<keyword evidence="2" id="KW-1185">Reference proteome</keyword>
<evidence type="ECO:0000313" key="1">
    <source>
        <dbReference type="EMBL" id="QMP84938.1"/>
    </source>
</evidence>
<protein>
    <submittedName>
        <fullName evidence="1">Uncharacterized protein</fullName>
    </submittedName>
</protein>
<gene>
    <name evidence="1" type="ORF">elemo143B_phanotate48</name>
</gene>
<organism evidence="1 2">
    <name type="scientific">Flavobacterium phage vB_FspP_elemoB_14-3B</name>
    <dbReference type="NCBI Taxonomy" id="2743804"/>
    <lineage>
        <taxon>Viruses</taxon>
        <taxon>Duplodnaviria</taxon>
        <taxon>Heunggongvirae</taxon>
        <taxon>Uroviricota</taxon>
        <taxon>Caudoviricetes</taxon>
        <taxon>Elemovirus</taxon>
        <taxon>Elemovirus elemoB</taxon>
    </lineage>
</organism>
<proteinExistence type="predicted"/>
<accession>A0A7D7F1U1</accession>
<sequence>MKNKLKLIALLIVALFLLAVAEKHCETKNQYYVEQPK</sequence>
<reference evidence="2" key="1">
    <citation type="submission" date="2020-05" db="EMBL/GenBank/DDBJ databases">
        <title>Genomics and ecology of novel Flavobacterium phages from the Baltic Sea.</title>
        <authorList>
            <person name="Hoetzinger M."/>
            <person name="Nilsson E."/>
            <person name="Holmfeldt K."/>
        </authorList>
    </citation>
    <scope>NUCLEOTIDE SEQUENCE [LARGE SCALE GENOMIC DNA]</scope>
</reference>
<dbReference type="EMBL" id="MT497068">
    <property type="protein sequence ID" value="QMP84938.1"/>
    <property type="molecule type" value="Genomic_DNA"/>
</dbReference>
<dbReference type="Proteomes" id="UP000683011">
    <property type="component" value="Segment"/>
</dbReference>
<evidence type="ECO:0000313" key="2">
    <source>
        <dbReference type="Proteomes" id="UP000683011"/>
    </source>
</evidence>